<reference evidence="2" key="1">
    <citation type="submission" date="2021-03" db="EMBL/GenBank/DDBJ databases">
        <authorList>
            <person name="Jaffe A."/>
        </authorList>
    </citation>
    <scope>NUCLEOTIDE SEQUENCE</scope>
    <source>
        <strain evidence="2">RIFCSPLOWO2_01_FULL_43_13</strain>
    </source>
</reference>
<keyword evidence="1" id="KW-0472">Membrane</keyword>
<gene>
    <name evidence="2" type="ORF">J4478_02355</name>
</gene>
<dbReference type="EMBL" id="JAGVWB010000016">
    <property type="protein sequence ID" value="MBS3058221.1"/>
    <property type="molecule type" value="Genomic_DNA"/>
</dbReference>
<feature type="transmembrane region" description="Helical" evidence="1">
    <location>
        <begin position="27"/>
        <end position="48"/>
    </location>
</feature>
<name>A0A8T4KUX2_9ARCH</name>
<evidence type="ECO:0000313" key="3">
    <source>
        <dbReference type="Proteomes" id="UP000680185"/>
    </source>
</evidence>
<keyword evidence="1" id="KW-1133">Transmembrane helix</keyword>
<feature type="non-terminal residue" evidence="2">
    <location>
        <position position="1"/>
    </location>
</feature>
<keyword evidence="1" id="KW-0812">Transmembrane</keyword>
<dbReference type="AlphaFoldDB" id="A0A8T4KUX2"/>
<sequence>FLGNKMAIFDFLIDWINLMLSQLEGGYFGAVVPIIKLILAVLVIWVFYDKLERKRKMLTKLVKWLSKQIDKLRH</sequence>
<evidence type="ECO:0000313" key="2">
    <source>
        <dbReference type="EMBL" id="MBS3058221.1"/>
    </source>
</evidence>
<proteinExistence type="predicted"/>
<reference evidence="2" key="2">
    <citation type="submission" date="2021-05" db="EMBL/GenBank/DDBJ databases">
        <title>Protein family content uncovers lineage relationships and bacterial pathway maintenance mechanisms in DPANN archaea.</title>
        <authorList>
            <person name="Castelle C.J."/>
            <person name="Meheust R."/>
            <person name="Jaffe A.L."/>
            <person name="Seitz K."/>
            <person name="Gong X."/>
            <person name="Baker B.J."/>
            <person name="Banfield J.F."/>
        </authorList>
    </citation>
    <scope>NUCLEOTIDE SEQUENCE</scope>
    <source>
        <strain evidence="2">RIFCSPLOWO2_01_FULL_43_13</strain>
    </source>
</reference>
<comment type="caution">
    <text evidence="2">The sequence shown here is derived from an EMBL/GenBank/DDBJ whole genome shotgun (WGS) entry which is preliminary data.</text>
</comment>
<dbReference type="Proteomes" id="UP000680185">
    <property type="component" value="Unassembled WGS sequence"/>
</dbReference>
<accession>A0A8T4KUX2</accession>
<protein>
    <submittedName>
        <fullName evidence="2">Uncharacterized protein</fullName>
    </submittedName>
</protein>
<evidence type="ECO:0000256" key="1">
    <source>
        <dbReference type="SAM" id="Phobius"/>
    </source>
</evidence>
<organism evidence="2 3">
    <name type="scientific">Candidatus Iainarchaeum sp</name>
    <dbReference type="NCBI Taxonomy" id="3101447"/>
    <lineage>
        <taxon>Archaea</taxon>
        <taxon>Candidatus Iainarchaeota</taxon>
        <taxon>Candidatus Iainarchaeia</taxon>
        <taxon>Candidatus Iainarchaeales</taxon>
        <taxon>Candidatus Iainarchaeaceae</taxon>
        <taxon>Candidatus Iainarchaeum</taxon>
    </lineage>
</organism>